<dbReference type="EMBL" id="JAAIUW010000013">
    <property type="protein sequence ID" value="KAF7802349.1"/>
    <property type="molecule type" value="Genomic_DNA"/>
</dbReference>
<sequence>MPNGTMSGLQIWGSHLMSGAGCTS</sequence>
<dbReference type="AlphaFoldDB" id="A0A834SS59"/>
<gene>
    <name evidence="1" type="ORF">G2W53_041460</name>
    <name evidence="2" type="ORF">G2W53_041509</name>
</gene>
<name>A0A834SS59_9FABA</name>
<evidence type="ECO:0000313" key="1">
    <source>
        <dbReference type="EMBL" id="KAF7802349.1"/>
    </source>
</evidence>
<accession>A0A834SS59</accession>
<proteinExistence type="predicted"/>
<protein>
    <submittedName>
        <fullName evidence="1">Uncharacterized protein</fullName>
    </submittedName>
</protein>
<keyword evidence="3" id="KW-1185">Reference proteome</keyword>
<dbReference type="EMBL" id="JAAIUW010000013">
    <property type="protein sequence ID" value="KAF7802398.1"/>
    <property type="molecule type" value="Genomic_DNA"/>
</dbReference>
<evidence type="ECO:0000313" key="2">
    <source>
        <dbReference type="EMBL" id="KAF7802398.1"/>
    </source>
</evidence>
<evidence type="ECO:0000313" key="3">
    <source>
        <dbReference type="Proteomes" id="UP000634136"/>
    </source>
</evidence>
<organism evidence="1 3">
    <name type="scientific">Senna tora</name>
    <dbReference type="NCBI Taxonomy" id="362788"/>
    <lineage>
        <taxon>Eukaryota</taxon>
        <taxon>Viridiplantae</taxon>
        <taxon>Streptophyta</taxon>
        <taxon>Embryophyta</taxon>
        <taxon>Tracheophyta</taxon>
        <taxon>Spermatophyta</taxon>
        <taxon>Magnoliopsida</taxon>
        <taxon>eudicotyledons</taxon>
        <taxon>Gunneridae</taxon>
        <taxon>Pentapetalae</taxon>
        <taxon>rosids</taxon>
        <taxon>fabids</taxon>
        <taxon>Fabales</taxon>
        <taxon>Fabaceae</taxon>
        <taxon>Caesalpinioideae</taxon>
        <taxon>Cassia clade</taxon>
        <taxon>Senna</taxon>
    </lineage>
</organism>
<reference evidence="1" key="1">
    <citation type="submission" date="2020-09" db="EMBL/GenBank/DDBJ databases">
        <title>Genome-Enabled Discovery of Anthraquinone Biosynthesis in Senna tora.</title>
        <authorList>
            <person name="Kang S.-H."/>
            <person name="Pandey R.P."/>
            <person name="Lee C.-M."/>
            <person name="Sim J.-S."/>
            <person name="Jeong J.-T."/>
            <person name="Choi B.-S."/>
            <person name="Jung M."/>
            <person name="Ginzburg D."/>
            <person name="Zhao K."/>
            <person name="Won S.Y."/>
            <person name="Oh T.-J."/>
            <person name="Yu Y."/>
            <person name="Kim N.-H."/>
            <person name="Lee O.R."/>
            <person name="Lee T.-H."/>
            <person name="Bashyal P."/>
            <person name="Kim T.-S."/>
            <person name="Lee W.-H."/>
            <person name="Kawkins C."/>
            <person name="Kim C.-K."/>
            <person name="Kim J.S."/>
            <person name="Ahn B.O."/>
            <person name="Rhee S.Y."/>
            <person name="Sohng J.K."/>
        </authorList>
    </citation>
    <scope>NUCLEOTIDE SEQUENCE</scope>
    <source>
        <tissue evidence="1">Leaf</tissue>
    </source>
</reference>
<comment type="caution">
    <text evidence="1">The sequence shown here is derived from an EMBL/GenBank/DDBJ whole genome shotgun (WGS) entry which is preliminary data.</text>
</comment>
<dbReference type="Proteomes" id="UP000634136">
    <property type="component" value="Unassembled WGS sequence"/>
</dbReference>